<comment type="caution">
    <text evidence="3">The sequence shown here is derived from an EMBL/GenBank/DDBJ whole genome shotgun (WGS) entry which is preliminary data.</text>
</comment>
<dbReference type="AlphaFoldDB" id="A0A7J8DYM2"/>
<protein>
    <submittedName>
        <fullName evidence="3">Uncharacterized protein</fullName>
    </submittedName>
</protein>
<evidence type="ECO:0000256" key="1">
    <source>
        <dbReference type="SAM" id="MobiDB-lite"/>
    </source>
</evidence>
<gene>
    <name evidence="3" type="ORF">HJG63_008437</name>
</gene>
<organism evidence="3 4">
    <name type="scientific">Rousettus aegyptiacus</name>
    <name type="common">Egyptian fruit bat</name>
    <name type="synonym">Pteropus aegyptiacus</name>
    <dbReference type="NCBI Taxonomy" id="9407"/>
    <lineage>
        <taxon>Eukaryota</taxon>
        <taxon>Metazoa</taxon>
        <taxon>Chordata</taxon>
        <taxon>Craniata</taxon>
        <taxon>Vertebrata</taxon>
        <taxon>Euteleostomi</taxon>
        <taxon>Mammalia</taxon>
        <taxon>Eutheria</taxon>
        <taxon>Laurasiatheria</taxon>
        <taxon>Chiroptera</taxon>
        <taxon>Yinpterochiroptera</taxon>
        <taxon>Pteropodoidea</taxon>
        <taxon>Pteropodidae</taxon>
        <taxon>Rousettinae</taxon>
        <taxon>Rousettus</taxon>
    </lineage>
</organism>
<dbReference type="EMBL" id="JACASE010000011">
    <property type="protein sequence ID" value="KAF6427982.1"/>
    <property type="molecule type" value="Genomic_DNA"/>
</dbReference>
<sequence length="223" mass="23537">MALALLVCSETGTAGARDTDQRCQVPSVPWQRTRLTPRQHWAPASLDWRAQEARAACCHSLSRGPARGGPSEVLGLVRRLLCPAFHPESHGGCVAQCAASTALPPSGDPSAIPGPAVRSAAPRPPARVGRRRPRRRLPSAFGKRRPGPRAKRQSHSRLNQAPPLTDAVPVSIPQGLCSWGVGGPSDTPASGPARLLHGTRAVETAVCFGQVPGHVARQCRCPV</sequence>
<keyword evidence="2" id="KW-0732">Signal</keyword>
<evidence type="ECO:0000313" key="4">
    <source>
        <dbReference type="Proteomes" id="UP000593571"/>
    </source>
</evidence>
<evidence type="ECO:0000256" key="2">
    <source>
        <dbReference type="SAM" id="SignalP"/>
    </source>
</evidence>
<dbReference type="Proteomes" id="UP000593571">
    <property type="component" value="Unassembled WGS sequence"/>
</dbReference>
<reference evidence="3 4" key="1">
    <citation type="journal article" date="2020" name="Nature">
        <title>Six reference-quality genomes reveal evolution of bat adaptations.</title>
        <authorList>
            <person name="Jebb D."/>
            <person name="Huang Z."/>
            <person name="Pippel M."/>
            <person name="Hughes G.M."/>
            <person name="Lavrichenko K."/>
            <person name="Devanna P."/>
            <person name="Winkler S."/>
            <person name="Jermiin L.S."/>
            <person name="Skirmuntt E.C."/>
            <person name="Katzourakis A."/>
            <person name="Burkitt-Gray L."/>
            <person name="Ray D.A."/>
            <person name="Sullivan K.A.M."/>
            <person name="Roscito J.G."/>
            <person name="Kirilenko B.M."/>
            <person name="Davalos L.M."/>
            <person name="Corthals A.P."/>
            <person name="Power M.L."/>
            <person name="Jones G."/>
            <person name="Ransome R.D."/>
            <person name="Dechmann D.K.N."/>
            <person name="Locatelli A.G."/>
            <person name="Puechmaille S.J."/>
            <person name="Fedrigo O."/>
            <person name="Jarvis E.D."/>
            <person name="Hiller M."/>
            <person name="Vernes S.C."/>
            <person name="Myers E.W."/>
            <person name="Teeling E.C."/>
        </authorList>
    </citation>
    <scope>NUCLEOTIDE SEQUENCE [LARGE SCALE GENOMIC DNA]</scope>
    <source>
        <strain evidence="3">MRouAeg1</strain>
        <tissue evidence="3">Muscle</tissue>
    </source>
</reference>
<feature type="compositionally biased region" description="Basic residues" evidence="1">
    <location>
        <begin position="128"/>
        <end position="155"/>
    </location>
</feature>
<name>A0A7J8DYM2_ROUAE</name>
<feature type="chain" id="PRO_5029655905" evidence="2">
    <location>
        <begin position="17"/>
        <end position="223"/>
    </location>
</feature>
<feature type="region of interest" description="Disordered" evidence="1">
    <location>
        <begin position="104"/>
        <end position="167"/>
    </location>
</feature>
<feature type="signal peptide" evidence="2">
    <location>
        <begin position="1"/>
        <end position="16"/>
    </location>
</feature>
<accession>A0A7J8DYM2</accession>
<keyword evidence="4" id="KW-1185">Reference proteome</keyword>
<evidence type="ECO:0000313" key="3">
    <source>
        <dbReference type="EMBL" id="KAF6427982.1"/>
    </source>
</evidence>
<proteinExistence type="predicted"/>